<reference evidence="1" key="1">
    <citation type="journal article" date="2015" name="Nature">
        <title>Complex archaea that bridge the gap between prokaryotes and eukaryotes.</title>
        <authorList>
            <person name="Spang A."/>
            <person name="Saw J.H."/>
            <person name="Jorgensen S.L."/>
            <person name="Zaremba-Niedzwiedzka K."/>
            <person name="Martijn J."/>
            <person name="Lind A.E."/>
            <person name="van Eijk R."/>
            <person name="Schleper C."/>
            <person name="Guy L."/>
            <person name="Ettema T.J."/>
        </authorList>
    </citation>
    <scope>NUCLEOTIDE SEQUENCE</scope>
</reference>
<comment type="caution">
    <text evidence="1">The sequence shown here is derived from an EMBL/GenBank/DDBJ whole genome shotgun (WGS) entry which is preliminary data.</text>
</comment>
<organism evidence="1">
    <name type="scientific">marine sediment metagenome</name>
    <dbReference type="NCBI Taxonomy" id="412755"/>
    <lineage>
        <taxon>unclassified sequences</taxon>
        <taxon>metagenomes</taxon>
        <taxon>ecological metagenomes</taxon>
    </lineage>
</organism>
<name>A0A0F9JXL1_9ZZZZ</name>
<gene>
    <name evidence="1" type="ORF">LCGC14_1399330</name>
</gene>
<sequence>MAITYGVIFQEQQYISIALRAAEYFRESAKAATIPLIETTIKDAMQYRYRAEGDPDVSYGTHQWSSGGIKAQSKLGYEDYDINAIEMELMIPNSKVNLYNSENFLAEAYDQQIRKWISDIDDSAFHGVLGRNPAVHLNEGILGSVTTTENLSSGADEDLSTKGEIYLAIKKMIELVPFRVRENLPSGVDVFVTSNLDGEVRNPDRIYQDKVESDFVYENLIGPKASPALKIRNYIVTDKILALATDDTSGVNADTVDTQGTHDRILVIAPDSKFCARVVSLWDMIGEEQLLLNVHQAWGYRGRAVVFDTNGVKYSEALTV</sequence>
<proteinExistence type="predicted"/>
<evidence type="ECO:0000313" key="1">
    <source>
        <dbReference type="EMBL" id="KKM74544.1"/>
    </source>
</evidence>
<protein>
    <submittedName>
        <fullName evidence="1">Uncharacterized protein</fullName>
    </submittedName>
</protein>
<dbReference type="EMBL" id="LAZR01009125">
    <property type="protein sequence ID" value="KKM74544.1"/>
    <property type="molecule type" value="Genomic_DNA"/>
</dbReference>
<accession>A0A0F9JXL1</accession>
<dbReference type="AlphaFoldDB" id="A0A0F9JXL1"/>